<gene>
    <name evidence="2" type="ORF">KIH39_17755</name>
</gene>
<feature type="chain" id="PRO_5034895664" evidence="1">
    <location>
        <begin position="23"/>
        <end position="216"/>
    </location>
</feature>
<keyword evidence="1" id="KW-0732">Signal</keyword>
<evidence type="ECO:0000313" key="3">
    <source>
        <dbReference type="Proteomes" id="UP000676194"/>
    </source>
</evidence>
<organism evidence="2 3">
    <name type="scientific">Telmatocola sphagniphila</name>
    <dbReference type="NCBI Taxonomy" id="1123043"/>
    <lineage>
        <taxon>Bacteria</taxon>
        <taxon>Pseudomonadati</taxon>
        <taxon>Planctomycetota</taxon>
        <taxon>Planctomycetia</taxon>
        <taxon>Gemmatales</taxon>
        <taxon>Gemmataceae</taxon>
    </lineage>
</organism>
<accession>A0A8E6B243</accession>
<dbReference type="EMBL" id="CP074694">
    <property type="protein sequence ID" value="QVL30690.1"/>
    <property type="molecule type" value="Genomic_DNA"/>
</dbReference>
<keyword evidence="3" id="KW-1185">Reference proteome</keyword>
<dbReference type="RefSeq" id="WP_213494571.1">
    <property type="nucleotide sequence ID" value="NZ_CP074694.1"/>
</dbReference>
<evidence type="ECO:0000313" key="2">
    <source>
        <dbReference type="EMBL" id="QVL30690.1"/>
    </source>
</evidence>
<proteinExistence type="predicted"/>
<protein>
    <submittedName>
        <fullName evidence="2">Uncharacterized protein</fullName>
    </submittedName>
</protein>
<dbReference type="AlphaFoldDB" id="A0A8E6B243"/>
<dbReference type="KEGG" id="tsph:KIH39_17755"/>
<feature type="signal peptide" evidence="1">
    <location>
        <begin position="1"/>
        <end position="22"/>
    </location>
</feature>
<dbReference type="Proteomes" id="UP000676194">
    <property type="component" value="Chromosome"/>
</dbReference>
<sequence length="216" mass="24065">MKSIRRILFCLVVGLICTPLEAQPPAEGDSTKLNGGFRAYIVRDERFPLNDEKNRTGKLHCPVCENGLNPVIATFSRSIPKDANAPLVGLLKKQDELVQKYTTKRLGSFVIFLGLKQLYEDDQTRETKIAEVANFGRQVILKNIPMGLAEATVVKGEKTVPDDKVTAYGIGEGDDITVIFYDRLKVIQRWKFAADKGPTEEDLKAIEDAVAAHFKK</sequence>
<name>A0A8E6B243_9BACT</name>
<evidence type="ECO:0000256" key="1">
    <source>
        <dbReference type="SAM" id="SignalP"/>
    </source>
</evidence>
<reference evidence="2" key="1">
    <citation type="submission" date="2021-05" db="EMBL/GenBank/DDBJ databases">
        <title>Complete genome sequence of the cellulolytic planctomycete Telmatocola sphagniphila SP2T and characterization of the first cellulase from planctomycetes.</title>
        <authorList>
            <person name="Rakitin A.L."/>
            <person name="Beletsky A.V."/>
            <person name="Naumoff D.G."/>
            <person name="Kulichevskaya I.S."/>
            <person name="Mardanov A.V."/>
            <person name="Ravin N.V."/>
            <person name="Dedysh S.N."/>
        </authorList>
    </citation>
    <scope>NUCLEOTIDE SEQUENCE</scope>
    <source>
        <strain evidence="2">SP2T</strain>
    </source>
</reference>